<keyword evidence="5" id="KW-1185">Reference proteome</keyword>
<dbReference type="Pfam" id="PF01120">
    <property type="entry name" value="Alpha_L_fucos"/>
    <property type="match status" value="1"/>
</dbReference>
<dbReference type="Proteomes" id="UP001231587">
    <property type="component" value="Unassembled WGS sequence"/>
</dbReference>
<dbReference type="EMBL" id="JAGGJQ010000005">
    <property type="protein sequence ID" value="MBP1840086.1"/>
    <property type="molecule type" value="Genomic_DNA"/>
</dbReference>
<dbReference type="Gene3D" id="3.20.20.80">
    <property type="entry name" value="Glycosidases"/>
    <property type="match status" value="1"/>
</dbReference>
<dbReference type="OrthoDB" id="1392315at2"/>
<accession>A0A9X0YK66</accession>
<evidence type="ECO:0000313" key="2">
    <source>
        <dbReference type="EMBL" id="MBP1840086.1"/>
    </source>
</evidence>
<dbReference type="GO" id="GO:0005975">
    <property type="term" value="P:carbohydrate metabolic process"/>
    <property type="evidence" value="ECO:0007669"/>
    <property type="project" value="InterPro"/>
</dbReference>
<proteinExistence type="predicted"/>
<dbReference type="EMBL" id="JAUSUU010000006">
    <property type="protein sequence ID" value="MDQ0335686.1"/>
    <property type="molecule type" value="Genomic_DNA"/>
</dbReference>
<dbReference type="RefSeq" id="WP_057781842.1">
    <property type="nucleotide sequence ID" value="NZ_JAGGJQ010000005.1"/>
</dbReference>
<dbReference type="AlphaFoldDB" id="A0A9X0YK66"/>
<feature type="domain" description="Glycoside hydrolase family 29 N-terminal" evidence="1">
    <location>
        <begin position="258"/>
        <end position="395"/>
    </location>
</feature>
<gene>
    <name evidence="2" type="ORF">J2Z56_002013</name>
    <name evidence="3" type="ORF">J2Z57_002137</name>
</gene>
<comment type="caution">
    <text evidence="2">The sequence shown here is derived from an EMBL/GenBank/DDBJ whole genome shotgun (WGS) entry which is preliminary data.</text>
</comment>
<organism evidence="2 4">
    <name type="scientific">Formosa algae</name>
    <dbReference type="NCBI Taxonomy" id="225843"/>
    <lineage>
        <taxon>Bacteria</taxon>
        <taxon>Pseudomonadati</taxon>
        <taxon>Bacteroidota</taxon>
        <taxon>Flavobacteriia</taxon>
        <taxon>Flavobacteriales</taxon>
        <taxon>Flavobacteriaceae</taxon>
        <taxon>Formosa</taxon>
    </lineage>
</organism>
<dbReference type="GO" id="GO:0004560">
    <property type="term" value="F:alpha-L-fucosidase activity"/>
    <property type="evidence" value="ECO:0007669"/>
    <property type="project" value="InterPro"/>
</dbReference>
<evidence type="ECO:0000313" key="3">
    <source>
        <dbReference type="EMBL" id="MDQ0335686.1"/>
    </source>
</evidence>
<reference evidence="2" key="1">
    <citation type="submission" date="2021-03" db="EMBL/GenBank/DDBJ databases">
        <title>Genomic Encyclopedia of Type Strains, Phase IV (KMG-IV): sequencing the most valuable type-strain genomes for metagenomic binning, comparative biology and taxonomic classification.</title>
        <authorList>
            <person name="Goeker M."/>
        </authorList>
    </citation>
    <scope>NUCLEOTIDE SEQUENCE</scope>
    <source>
        <strain evidence="2">DSM 15523</strain>
        <strain evidence="3 5">DSM 16476</strain>
    </source>
</reference>
<evidence type="ECO:0000259" key="1">
    <source>
        <dbReference type="Pfam" id="PF01120"/>
    </source>
</evidence>
<evidence type="ECO:0000313" key="4">
    <source>
        <dbReference type="Proteomes" id="UP001138672"/>
    </source>
</evidence>
<dbReference type="Proteomes" id="UP001138672">
    <property type="component" value="Unassembled WGS sequence"/>
</dbReference>
<dbReference type="InterPro" id="IPR017853">
    <property type="entry name" value="GH"/>
</dbReference>
<evidence type="ECO:0000313" key="5">
    <source>
        <dbReference type="Proteomes" id="UP001231587"/>
    </source>
</evidence>
<sequence>MININRNKTIEILVFLVLFSFSNVFAQDIKKEKERIIHPYWAPKTWDLRADDITTIMGFRAELTGNLNHLERPTPTVVNNAFIRGFLTKDDVMTWEVESPYEAEYTVALLYTGSNDILSKSTFEVTSEASTIIEKANIKNWDTRPIVQRQYLKQRLKLKKGLNNISFRLVTFGKEKQKAVNAEIQANANIKPNPFAFWSIELVRPEALLAIKDRAEEMKADVQWMVDGKYGLFVHFSSGSVPFNGGPKLEEQYQKLVNAFNVDAFVEKVMEIGASWVTFTCAHGTQHWPGPSKTIDALKPGFTSERDLIRELIDGLAKHNIRLMLYYNPNSGMEDLYGNTYGNGKTPDPTGYFNFLEAHLREVSLRYGEDLATTAGYIDDGGWKMYQLDPPWEKFAKAIKAGNPNAPIGFSQNLFPNLTPFSDLVVSDGSGRVPEILPAFLFEEGGQLEGQYPASWFYMDGWSSRTGNGKFTQKPKFSAEKYIEIFKAADKANMPITINLAMTPDVTTDHPFFNPECVEIMKQVRKAVKGY</sequence>
<name>A0A9X0YK66_9FLAO</name>
<protein>
    <recommendedName>
        <fullName evidence="1">Glycoside hydrolase family 29 N-terminal domain-containing protein</fullName>
    </recommendedName>
</protein>
<dbReference type="SUPFAM" id="SSF51445">
    <property type="entry name" value="(Trans)glycosidases"/>
    <property type="match status" value="1"/>
</dbReference>
<dbReference type="InterPro" id="IPR057739">
    <property type="entry name" value="Glyco_hydro_29_N"/>
</dbReference>